<evidence type="ECO:0000313" key="2">
    <source>
        <dbReference type="Proteomes" id="UP001157974"/>
    </source>
</evidence>
<dbReference type="GO" id="GO:0016791">
    <property type="term" value="F:phosphatase activity"/>
    <property type="evidence" value="ECO:0007669"/>
    <property type="project" value="TreeGrafter"/>
</dbReference>
<dbReference type="Pfam" id="PF13242">
    <property type="entry name" value="Hydrolase_like"/>
    <property type="match status" value="1"/>
</dbReference>
<dbReference type="GO" id="GO:0009507">
    <property type="term" value="C:chloroplast"/>
    <property type="evidence" value="ECO:0007669"/>
    <property type="project" value="TreeGrafter"/>
</dbReference>
<keyword evidence="2" id="KW-1185">Reference proteome</keyword>
<dbReference type="InterPro" id="IPR023214">
    <property type="entry name" value="HAD_sf"/>
</dbReference>
<dbReference type="Proteomes" id="UP001157974">
    <property type="component" value="Unassembled WGS sequence"/>
</dbReference>
<dbReference type="NCBIfam" id="TIGR01459">
    <property type="entry name" value="HAD-SF-IIA-hyp4"/>
    <property type="match status" value="1"/>
</dbReference>
<dbReference type="PANTHER" id="PTHR19288">
    <property type="entry name" value="4-NITROPHENYLPHOSPHATASE-RELATED"/>
    <property type="match status" value="1"/>
</dbReference>
<protein>
    <submittedName>
        <fullName evidence="1">Uncharacterized protein</fullName>
    </submittedName>
</protein>
<dbReference type="InterPro" id="IPR006356">
    <property type="entry name" value="HAD-SF_hydro_IIA_hyp3"/>
</dbReference>
<dbReference type="Gene3D" id="3.40.50.1000">
    <property type="entry name" value="HAD superfamily/HAD-like"/>
    <property type="match status" value="2"/>
</dbReference>
<dbReference type="EMBL" id="JAMWBK010000005">
    <property type="protein sequence ID" value="KAJ8905293.1"/>
    <property type="molecule type" value="Genomic_DNA"/>
</dbReference>
<dbReference type="Pfam" id="PF13344">
    <property type="entry name" value="Hydrolase_6"/>
    <property type="match status" value="1"/>
</dbReference>
<dbReference type="AlphaFoldDB" id="A0AAV8UUN6"/>
<name>A0AAV8UUN6_9RHOD</name>
<dbReference type="InterPro" id="IPR036412">
    <property type="entry name" value="HAD-like_sf"/>
</dbReference>
<comment type="caution">
    <text evidence="1">The sequence shown here is derived from an EMBL/GenBank/DDBJ whole genome shotgun (WGS) entry which is preliminary data.</text>
</comment>
<dbReference type="InterPro" id="IPR006357">
    <property type="entry name" value="HAD-SF_hydro_IIA"/>
</dbReference>
<reference evidence="1 2" key="1">
    <citation type="journal article" date="2023" name="Nat. Commun.">
        <title>Origin of minicircular mitochondrial genomes in red algae.</title>
        <authorList>
            <person name="Lee Y."/>
            <person name="Cho C.H."/>
            <person name="Lee Y.M."/>
            <person name="Park S.I."/>
            <person name="Yang J.H."/>
            <person name="West J.A."/>
            <person name="Bhattacharya D."/>
            <person name="Yoon H.S."/>
        </authorList>
    </citation>
    <scope>NUCLEOTIDE SEQUENCE [LARGE SCALE GENOMIC DNA]</scope>
    <source>
        <strain evidence="1 2">CCMP1338</strain>
        <tissue evidence="1">Whole cell</tissue>
    </source>
</reference>
<organism evidence="1 2">
    <name type="scientific">Rhodosorus marinus</name>
    <dbReference type="NCBI Taxonomy" id="101924"/>
    <lineage>
        <taxon>Eukaryota</taxon>
        <taxon>Rhodophyta</taxon>
        <taxon>Stylonematophyceae</taxon>
        <taxon>Stylonematales</taxon>
        <taxon>Stylonemataceae</taxon>
        <taxon>Rhodosorus</taxon>
    </lineage>
</organism>
<proteinExistence type="predicted"/>
<sequence>MSLTRNSLDVCVPVDQMRLVEKGLPGFVLSGAKGGLTSIRSRRSVCMASSTRQGLEEVLSSGKYEGILLDQFGVLHDGRTAYVEAIECVRLAQEAGAKVAIVSNTSRRSAGCAAKLENYGYDESWFDAAVTSGELAFEVLSSRRQEFGLPDSPSKIIHTNWIERGTISVDDPRLGVLPVGEDIDSADFILCHGTEGISLADGTVKPASLDYLVDFLKKCSARKLPLVCANPDIVTVDGDNLITMPGFLSKSYRDFGGPVVNLGKLEEIVYEKACALLGIQDRRRLLAIGDSLEHDILGAQRAGVDALMIGGGIFATELSISPDQVSIQAPR</sequence>
<accession>A0AAV8UUN6</accession>
<dbReference type="PANTHER" id="PTHR19288:SF90">
    <property type="entry name" value="OS08G0542600 PROTEIN"/>
    <property type="match status" value="1"/>
</dbReference>
<gene>
    <name evidence="1" type="ORF">NDN08_001800</name>
</gene>
<evidence type="ECO:0000313" key="1">
    <source>
        <dbReference type="EMBL" id="KAJ8905293.1"/>
    </source>
</evidence>
<dbReference type="SUPFAM" id="SSF56784">
    <property type="entry name" value="HAD-like"/>
    <property type="match status" value="1"/>
</dbReference>